<evidence type="ECO:0000313" key="3">
    <source>
        <dbReference type="Proteomes" id="UP001157017"/>
    </source>
</evidence>
<sequence length="72" mass="7675">MPELANAIVKAIGTAVLFYVLVLLPGVFGAVPDILSTVLALLIAVAAVWWIPALVRNRRARRTAQQSPALTP</sequence>
<comment type="caution">
    <text evidence="2">The sequence shown here is derived from an EMBL/GenBank/DDBJ whole genome shotgun (WGS) entry which is preliminary data.</text>
</comment>
<protein>
    <submittedName>
        <fullName evidence="2">Uncharacterized protein</fullName>
    </submittedName>
</protein>
<proteinExistence type="predicted"/>
<evidence type="ECO:0000256" key="1">
    <source>
        <dbReference type="SAM" id="Phobius"/>
    </source>
</evidence>
<feature type="transmembrane region" description="Helical" evidence="1">
    <location>
        <begin position="7"/>
        <end position="28"/>
    </location>
</feature>
<keyword evidence="1" id="KW-1133">Transmembrane helix</keyword>
<accession>A0ABQ6JJF6</accession>
<gene>
    <name evidence="2" type="ORF">GCM10025868_27540</name>
</gene>
<feature type="transmembrane region" description="Helical" evidence="1">
    <location>
        <begin position="34"/>
        <end position="55"/>
    </location>
</feature>
<dbReference type="Proteomes" id="UP001157017">
    <property type="component" value="Unassembled WGS sequence"/>
</dbReference>
<organism evidence="2 3">
    <name type="scientific">Angustibacter aerolatus</name>
    <dbReference type="NCBI Taxonomy" id="1162965"/>
    <lineage>
        <taxon>Bacteria</taxon>
        <taxon>Bacillati</taxon>
        <taxon>Actinomycetota</taxon>
        <taxon>Actinomycetes</taxon>
        <taxon>Kineosporiales</taxon>
        <taxon>Kineosporiaceae</taxon>
    </lineage>
</organism>
<keyword evidence="3" id="KW-1185">Reference proteome</keyword>
<dbReference type="EMBL" id="BSUZ01000001">
    <property type="protein sequence ID" value="GMA87504.1"/>
    <property type="molecule type" value="Genomic_DNA"/>
</dbReference>
<evidence type="ECO:0000313" key="2">
    <source>
        <dbReference type="EMBL" id="GMA87504.1"/>
    </source>
</evidence>
<keyword evidence="1" id="KW-0812">Transmembrane</keyword>
<name>A0ABQ6JJF6_9ACTN</name>
<reference evidence="3" key="1">
    <citation type="journal article" date="2019" name="Int. J. Syst. Evol. Microbiol.">
        <title>The Global Catalogue of Microorganisms (GCM) 10K type strain sequencing project: providing services to taxonomists for standard genome sequencing and annotation.</title>
        <authorList>
            <consortium name="The Broad Institute Genomics Platform"/>
            <consortium name="The Broad Institute Genome Sequencing Center for Infectious Disease"/>
            <person name="Wu L."/>
            <person name="Ma J."/>
        </authorList>
    </citation>
    <scope>NUCLEOTIDE SEQUENCE [LARGE SCALE GENOMIC DNA]</scope>
    <source>
        <strain evidence="3">NBRC 108730</strain>
    </source>
</reference>
<keyword evidence="1" id="KW-0472">Membrane</keyword>